<proteinExistence type="predicted"/>
<comment type="caution">
    <text evidence="2">The sequence shown here is derived from an EMBL/GenBank/DDBJ whole genome shotgun (WGS) entry which is preliminary data.</text>
</comment>
<evidence type="ECO:0000313" key="2">
    <source>
        <dbReference type="EMBL" id="KAJ1096233.1"/>
    </source>
</evidence>
<dbReference type="AlphaFoldDB" id="A0AAV7LZ59"/>
<reference evidence="2" key="1">
    <citation type="journal article" date="2022" name="bioRxiv">
        <title>Sequencing and chromosome-scale assembly of the giantPleurodeles waltlgenome.</title>
        <authorList>
            <person name="Brown T."/>
            <person name="Elewa A."/>
            <person name="Iarovenko S."/>
            <person name="Subramanian E."/>
            <person name="Araus A.J."/>
            <person name="Petzold A."/>
            <person name="Susuki M."/>
            <person name="Suzuki K.-i.T."/>
            <person name="Hayashi T."/>
            <person name="Toyoda A."/>
            <person name="Oliveira C."/>
            <person name="Osipova E."/>
            <person name="Leigh N.D."/>
            <person name="Simon A."/>
            <person name="Yun M.H."/>
        </authorList>
    </citation>
    <scope>NUCLEOTIDE SEQUENCE</scope>
    <source>
        <strain evidence="2">20211129_DDA</strain>
        <tissue evidence="2">Liver</tissue>
    </source>
</reference>
<evidence type="ECO:0000313" key="3">
    <source>
        <dbReference type="Proteomes" id="UP001066276"/>
    </source>
</evidence>
<organism evidence="2 3">
    <name type="scientific">Pleurodeles waltl</name>
    <name type="common">Iberian ribbed newt</name>
    <dbReference type="NCBI Taxonomy" id="8319"/>
    <lineage>
        <taxon>Eukaryota</taxon>
        <taxon>Metazoa</taxon>
        <taxon>Chordata</taxon>
        <taxon>Craniata</taxon>
        <taxon>Vertebrata</taxon>
        <taxon>Euteleostomi</taxon>
        <taxon>Amphibia</taxon>
        <taxon>Batrachia</taxon>
        <taxon>Caudata</taxon>
        <taxon>Salamandroidea</taxon>
        <taxon>Salamandridae</taxon>
        <taxon>Pleurodelinae</taxon>
        <taxon>Pleurodeles</taxon>
    </lineage>
</organism>
<feature type="compositionally biased region" description="Basic and acidic residues" evidence="1">
    <location>
        <begin position="53"/>
        <end position="71"/>
    </location>
</feature>
<evidence type="ECO:0000256" key="1">
    <source>
        <dbReference type="SAM" id="MobiDB-lite"/>
    </source>
</evidence>
<feature type="compositionally biased region" description="Basic and acidic residues" evidence="1">
    <location>
        <begin position="16"/>
        <end position="25"/>
    </location>
</feature>
<dbReference type="Proteomes" id="UP001066276">
    <property type="component" value="Chromosome 10"/>
</dbReference>
<name>A0AAV7LZ59_PLEWA</name>
<keyword evidence="3" id="KW-1185">Reference proteome</keyword>
<gene>
    <name evidence="2" type="ORF">NDU88_001376</name>
</gene>
<protein>
    <submittedName>
        <fullName evidence="2">Uncharacterized protein</fullName>
    </submittedName>
</protein>
<dbReference type="EMBL" id="JANPWB010000014">
    <property type="protein sequence ID" value="KAJ1096233.1"/>
    <property type="molecule type" value="Genomic_DNA"/>
</dbReference>
<sequence>MKPQGSAHCAVIKEEQCSERRSRQEQRHRREQREKRCTCRNTITAESSAGKDAASRREELEESSAVRDTDG</sequence>
<accession>A0AAV7LZ59</accession>
<feature type="region of interest" description="Disordered" evidence="1">
    <location>
        <begin position="16"/>
        <end position="71"/>
    </location>
</feature>